<dbReference type="EMBL" id="JANPWB010000012">
    <property type="protein sequence ID" value="KAJ1115661.1"/>
    <property type="molecule type" value="Genomic_DNA"/>
</dbReference>
<comment type="caution">
    <text evidence="2">The sequence shown here is derived from an EMBL/GenBank/DDBJ whole genome shotgun (WGS) entry which is preliminary data.</text>
</comment>
<evidence type="ECO:0000256" key="1">
    <source>
        <dbReference type="SAM" id="MobiDB-lite"/>
    </source>
</evidence>
<proteinExistence type="predicted"/>
<dbReference type="Proteomes" id="UP001066276">
    <property type="component" value="Chromosome 8"/>
</dbReference>
<feature type="region of interest" description="Disordered" evidence="1">
    <location>
        <begin position="53"/>
        <end position="90"/>
    </location>
</feature>
<evidence type="ECO:0000313" key="2">
    <source>
        <dbReference type="EMBL" id="KAJ1115661.1"/>
    </source>
</evidence>
<evidence type="ECO:0000313" key="3">
    <source>
        <dbReference type="Proteomes" id="UP001066276"/>
    </source>
</evidence>
<name>A0AAV7NJI7_PLEWA</name>
<gene>
    <name evidence="2" type="ORF">NDU88_003883</name>
</gene>
<organism evidence="2 3">
    <name type="scientific">Pleurodeles waltl</name>
    <name type="common">Iberian ribbed newt</name>
    <dbReference type="NCBI Taxonomy" id="8319"/>
    <lineage>
        <taxon>Eukaryota</taxon>
        <taxon>Metazoa</taxon>
        <taxon>Chordata</taxon>
        <taxon>Craniata</taxon>
        <taxon>Vertebrata</taxon>
        <taxon>Euteleostomi</taxon>
        <taxon>Amphibia</taxon>
        <taxon>Batrachia</taxon>
        <taxon>Caudata</taxon>
        <taxon>Salamandroidea</taxon>
        <taxon>Salamandridae</taxon>
        <taxon>Pleurodelinae</taxon>
        <taxon>Pleurodeles</taxon>
    </lineage>
</organism>
<reference evidence="2" key="1">
    <citation type="journal article" date="2022" name="bioRxiv">
        <title>Sequencing and chromosome-scale assembly of the giantPleurodeles waltlgenome.</title>
        <authorList>
            <person name="Brown T."/>
            <person name="Elewa A."/>
            <person name="Iarovenko S."/>
            <person name="Subramanian E."/>
            <person name="Araus A.J."/>
            <person name="Petzold A."/>
            <person name="Susuki M."/>
            <person name="Suzuki K.-i.T."/>
            <person name="Hayashi T."/>
            <person name="Toyoda A."/>
            <person name="Oliveira C."/>
            <person name="Osipova E."/>
            <person name="Leigh N.D."/>
            <person name="Simon A."/>
            <person name="Yun M.H."/>
        </authorList>
    </citation>
    <scope>NUCLEOTIDE SEQUENCE</scope>
    <source>
        <strain evidence="2">20211129_DDA</strain>
        <tissue evidence="2">Liver</tissue>
    </source>
</reference>
<accession>A0AAV7NJI7</accession>
<protein>
    <submittedName>
        <fullName evidence="2">Uncharacterized protein</fullName>
    </submittedName>
</protein>
<feature type="region of interest" description="Disordered" evidence="1">
    <location>
        <begin position="109"/>
        <end position="133"/>
    </location>
</feature>
<keyword evidence="3" id="KW-1185">Reference proteome</keyword>
<dbReference type="AlphaFoldDB" id="A0AAV7NJI7"/>
<sequence>MTDPGDIGQKDKRVRVCLLREGAVFVKGERQACIFSSLEIRSREQRADALLEHRNSDAGRQSTGWLAAEQGVVGEENKRSTSKGMSRLGSTLSSPSFICFPVIRYGPQAKDPSPPSVIPRPKGHPSPMGLELFNSTPSLQDSLYI</sequence>